<name>A0A7M2WZG7_9BACT</name>
<evidence type="ECO:0000313" key="3">
    <source>
        <dbReference type="Proteomes" id="UP000593765"/>
    </source>
</evidence>
<feature type="compositionally biased region" description="Low complexity" evidence="1">
    <location>
        <begin position="569"/>
        <end position="578"/>
    </location>
</feature>
<gene>
    <name evidence="2" type="ORF">IPV69_05930</name>
</gene>
<feature type="compositionally biased region" description="Gly residues" evidence="1">
    <location>
        <begin position="496"/>
        <end position="508"/>
    </location>
</feature>
<dbReference type="Proteomes" id="UP000593765">
    <property type="component" value="Chromosome"/>
</dbReference>
<feature type="compositionally biased region" description="Gly residues" evidence="1">
    <location>
        <begin position="579"/>
        <end position="589"/>
    </location>
</feature>
<dbReference type="RefSeq" id="WP_206294002.1">
    <property type="nucleotide sequence ID" value="NZ_CP063458.1"/>
</dbReference>
<feature type="region of interest" description="Disordered" evidence="1">
    <location>
        <begin position="961"/>
        <end position="982"/>
    </location>
</feature>
<feature type="region of interest" description="Disordered" evidence="1">
    <location>
        <begin position="569"/>
        <end position="589"/>
    </location>
</feature>
<accession>A0A7M2WZG7</accession>
<dbReference type="AlphaFoldDB" id="A0A7M2WZG7"/>
<sequence length="982" mass="105778">MQLNTAIPAVWVYTTGSAFNAARAGGYGAFLSDEQQARLERIRQARLLFDGKHREYFLDEQRTQYDFAPVRVGDRNVQLYLSYNVLGLISLKGADLLFGEEPLLRSDDEYQQAAIAALAERCNLHSLLYGCAVDASYEGECFLEACIKGGQVYLRQIPADEIFPDGPISAAGQYDRYVRLSVENVGLKDKPIWLLLEQVYTPGKIERKLWQLDDGGKKMGQPLALDQWPGFKDARNAGGELPAEVEVTIPGVNVVTWIPNLIIRGKAVSDYDGAIDLQDALNAKNSQVSRVLLKHSDPKMVFPAEAFDEKGNIRADADAFSFTDPNQIPKYITWTAELEVALKDRAFVLNQLLVRTETSPVLLGLKEGAAPDAYKKVRLESFNSLTKAARKAAYWKAGIRRAVGVAQDLEQTLPGVRYDRGPVAVELRDGIPADEKDMAERQAILRGAGLLSVRRSLIEQLKDPAAVEQELAELDEEAKANTPSSLLMDPALAGGNSPGGEQLPGGGQDQTDAVAGNDLRSTVGALNGIRDLQVAYYGGELPREACILNAMTMLGMSRQEAEALFPEVAPDAPDAPDAPGGGQPGVGQPGGGVLPFGGAAKLIALVLLLVSIMADASRAGVSGPALDQLVSIYAGTQNKLKAIILDPKGRTQGSKDYRRLRASQQLSQVETILAGHGRLTQSWAGTNAPAAYTNGLNAAAVEVAELRVNPAGSPVSASFSRIDRDAVEILARDIATDLDKANGALKEQADFIVTQTSQRAIDESKLNRILAGGIIEGEPEAAIRELRDALKAAIGDQISIPTRNGGTMQFDTAHYARLVAVTKTREVMEKARHNRFQQSGIDLVRVVGTFSGNFCTAYLGMVFSLSGGDSTYPSIDRLPRGGPPFHPFCGKSTRAFIPELASAKDLAEAAGLADASKLLGVSGAEAQRRFKDLQLGQQVLGGYAKGFTPPKKLTPLRDTVGVSRARRQAMSSPIKVPTRRPR</sequence>
<proteinExistence type="predicted"/>
<dbReference type="KEGG" id="hbs:IPV69_05930"/>
<protein>
    <submittedName>
        <fullName evidence="2">Uncharacterized protein</fullName>
    </submittedName>
</protein>
<evidence type="ECO:0000313" key="2">
    <source>
        <dbReference type="EMBL" id="QOV90898.1"/>
    </source>
</evidence>
<keyword evidence="3" id="KW-1185">Reference proteome</keyword>
<organism evidence="2 3">
    <name type="scientific">Humisphaera borealis</name>
    <dbReference type="NCBI Taxonomy" id="2807512"/>
    <lineage>
        <taxon>Bacteria</taxon>
        <taxon>Pseudomonadati</taxon>
        <taxon>Planctomycetota</taxon>
        <taxon>Phycisphaerae</taxon>
        <taxon>Tepidisphaerales</taxon>
        <taxon>Tepidisphaeraceae</taxon>
        <taxon>Humisphaera</taxon>
    </lineage>
</organism>
<feature type="region of interest" description="Disordered" evidence="1">
    <location>
        <begin position="477"/>
        <end position="510"/>
    </location>
</feature>
<reference evidence="2 3" key="1">
    <citation type="submission" date="2020-10" db="EMBL/GenBank/DDBJ databases">
        <title>Wide distribution of Phycisphaera-like planctomycetes from WD2101 soil group in peatlands and genome analysis of the first cultivated representative.</title>
        <authorList>
            <person name="Dedysh S.N."/>
            <person name="Beletsky A.V."/>
            <person name="Ivanova A."/>
            <person name="Kulichevskaya I.S."/>
            <person name="Suzina N.E."/>
            <person name="Philippov D.A."/>
            <person name="Rakitin A.L."/>
            <person name="Mardanov A.V."/>
            <person name="Ravin N.V."/>
        </authorList>
    </citation>
    <scope>NUCLEOTIDE SEQUENCE [LARGE SCALE GENOMIC DNA]</scope>
    <source>
        <strain evidence="2 3">M1803</strain>
    </source>
</reference>
<dbReference type="EMBL" id="CP063458">
    <property type="protein sequence ID" value="QOV90898.1"/>
    <property type="molecule type" value="Genomic_DNA"/>
</dbReference>
<evidence type="ECO:0000256" key="1">
    <source>
        <dbReference type="SAM" id="MobiDB-lite"/>
    </source>
</evidence>